<dbReference type="AlphaFoldDB" id="A0A9Y1BLK9"/>
<reference evidence="2" key="1">
    <citation type="journal article" date="2022" name="Nat. Microbiol.">
        <title>Unique mobile elements and scalable gene flow at the prokaryote-eukaryote boundary revealed by circularized Asgard archaea genomes.</title>
        <authorList>
            <person name="Wu F."/>
            <person name="Speth D.R."/>
            <person name="Philosof A."/>
            <person name="Cremiere A."/>
            <person name="Narayanan A."/>
            <person name="Barco R.A."/>
            <person name="Connon S.A."/>
            <person name="Amend J.P."/>
            <person name="Antoshechkin I.A."/>
            <person name="Orphan V.J."/>
        </authorList>
    </citation>
    <scope>NUCLEOTIDE SEQUENCE</scope>
    <source>
        <strain evidence="2">PM71</strain>
    </source>
</reference>
<protein>
    <submittedName>
        <fullName evidence="2">Uncharacterized protein</fullName>
    </submittedName>
</protein>
<feature type="transmembrane region" description="Helical" evidence="1">
    <location>
        <begin position="6"/>
        <end position="28"/>
    </location>
</feature>
<sequence length="249" mass="28920">MRDKVLVATTSVLIIAFSISLLNIYVLPDIRFQLNVNREYTNDSQYEILLNMENIAISSSYFEGINLSHIVYDIPEHSIMNITYMLEQVKKHESAAYDTLKDVYFDTNEVIPQPKQIKMSYNGSISFVTSNSTNYIKKILSFYKEGGNNATYFVVLNSSSYITKCNISEVGLSQFDIYESILLLNNLFDDVNTKPFYVIYQHVYYEETRGFLLSYSTSFTRMIFLNVFGDLLYFITNEGYWIKPLDLLI</sequence>
<proteinExistence type="predicted"/>
<dbReference type="EMBL" id="CP084166">
    <property type="protein sequence ID" value="UJG41130.1"/>
    <property type="molecule type" value="Genomic_DNA"/>
</dbReference>
<keyword evidence="1" id="KW-1133">Transmembrane helix</keyword>
<accession>A0A9Y1BLK9</accession>
<evidence type="ECO:0000313" key="2">
    <source>
        <dbReference type="EMBL" id="UJG41130.1"/>
    </source>
</evidence>
<gene>
    <name evidence="2" type="ORF">K9W45_01395</name>
</gene>
<name>A0A9Y1BLK9_9ARCH</name>
<dbReference type="Proteomes" id="UP001201020">
    <property type="component" value="Chromosome"/>
</dbReference>
<evidence type="ECO:0000256" key="1">
    <source>
        <dbReference type="SAM" id="Phobius"/>
    </source>
</evidence>
<organism evidence="2">
    <name type="scientific">Candidatus Heimdallarchaeum aukensis</name>
    <dbReference type="NCBI Taxonomy" id="2876573"/>
    <lineage>
        <taxon>Archaea</taxon>
        <taxon>Promethearchaeati</taxon>
        <taxon>Candidatus Heimdallarchaeota</taxon>
        <taxon>Candidatus Heimdallarchaeia (ex Rinke et al. 2021) (nom. nud.)</taxon>
        <taxon>Candidatus Heimdallarchaeales</taxon>
        <taxon>Candidatus Heimdallarchaeaceae</taxon>
        <taxon>Candidatus Heimdallarchaeum</taxon>
    </lineage>
</organism>
<keyword evidence="1" id="KW-0472">Membrane</keyword>
<keyword evidence="1" id="KW-0812">Transmembrane</keyword>